<name>A0A2H4SNC3_CORMI</name>
<dbReference type="VEuPathDB" id="FungiDB:CCM_01741"/>
<evidence type="ECO:0000313" key="2">
    <source>
        <dbReference type="Proteomes" id="UP000323067"/>
    </source>
</evidence>
<dbReference type="EMBL" id="CP023325">
    <property type="protein sequence ID" value="ATY64612.1"/>
    <property type="molecule type" value="Genomic_DNA"/>
</dbReference>
<dbReference type="AlphaFoldDB" id="A0A2H4SNC3"/>
<sequence>MALSPFALGTSCQHSRSSICPQVEILDSPCPFSAFGAAIVNHTGDGLGDLICIGANAKANTGNPTLHGNVPSIL</sequence>
<dbReference type="Proteomes" id="UP000323067">
    <property type="component" value="Chromosome v"/>
</dbReference>
<reference evidence="1 2" key="1">
    <citation type="journal article" date="2017" name="BMC Genomics">
        <title>Chromosome level assembly and secondary metabolite potential of the parasitic fungus Cordyceps militaris.</title>
        <authorList>
            <person name="Kramer G.J."/>
            <person name="Nodwell J.R."/>
        </authorList>
    </citation>
    <scope>NUCLEOTIDE SEQUENCE [LARGE SCALE GENOMIC DNA]</scope>
    <source>
        <strain evidence="1 2">ATCC 34164</strain>
    </source>
</reference>
<protein>
    <submittedName>
        <fullName evidence="1">Cytosine deaminase</fullName>
    </submittedName>
</protein>
<evidence type="ECO:0000313" key="1">
    <source>
        <dbReference type="EMBL" id="ATY64612.1"/>
    </source>
</evidence>
<organism evidence="1 2">
    <name type="scientific">Cordyceps militaris</name>
    <name type="common">Caterpillar fungus</name>
    <name type="synonym">Clavaria militaris</name>
    <dbReference type="NCBI Taxonomy" id="73501"/>
    <lineage>
        <taxon>Eukaryota</taxon>
        <taxon>Fungi</taxon>
        <taxon>Dikarya</taxon>
        <taxon>Ascomycota</taxon>
        <taxon>Pezizomycotina</taxon>
        <taxon>Sordariomycetes</taxon>
        <taxon>Hypocreomycetidae</taxon>
        <taxon>Hypocreales</taxon>
        <taxon>Cordycipitaceae</taxon>
        <taxon>Cordyceps</taxon>
    </lineage>
</organism>
<proteinExistence type="predicted"/>
<gene>
    <name evidence="1" type="ORF">A9K55_004594</name>
</gene>
<accession>A0A2H4SNC3</accession>
<dbReference type="OrthoDB" id="408702at2759"/>
<dbReference type="VEuPathDB" id="FungiDB:A9K55_004594"/>